<sequence>MQERATSGLRASSSSTTQDRHEGSSSAWGFCWLDWCCRSQRHGPGQMWHCWAEPFLLSTHRCMARERHHRDSHLHHSRPVRSLRRSNTDLWQPSSVVRGTEAQGISLVLGKRQKRRVRSTQVAWRRHQIILAASCCPFPDGIHDLHLRLQGHMGMLPL</sequence>
<evidence type="ECO:0000313" key="2">
    <source>
        <dbReference type="EMBL" id="KAF2235029.1"/>
    </source>
</evidence>
<feature type="region of interest" description="Disordered" evidence="1">
    <location>
        <begin position="1"/>
        <end position="24"/>
    </location>
</feature>
<dbReference type="EMBL" id="ML991794">
    <property type="protein sequence ID" value="KAF2235029.1"/>
    <property type="molecule type" value="Genomic_DNA"/>
</dbReference>
<organism evidence="2 3">
    <name type="scientific">Viridothelium virens</name>
    <name type="common">Speckled blister lichen</name>
    <name type="synonym">Trypethelium virens</name>
    <dbReference type="NCBI Taxonomy" id="1048519"/>
    <lineage>
        <taxon>Eukaryota</taxon>
        <taxon>Fungi</taxon>
        <taxon>Dikarya</taxon>
        <taxon>Ascomycota</taxon>
        <taxon>Pezizomycotina</taxon>
        <taxon>Dothideomycetes</taxon>
        <taxon>Dothideomycetes incertae sedis</taxon>
        <taxon>Trypetheliales</taxon>
        <taxon>Trypetheliaceae</taxon>
        <taxon>Viridothelium</taxon>
    </lineage>
</organism>
<evidence type="ECO:0000256" key="1">
    <source>
        <dbReference type="SAM" id="MobiDB-lite"/>
    </source>
</evidence>
<evidence type="ECO:0000313" key="3">
    <source>
        <dbReference type="Proteomes" id="UP000800092"/>
    </source>
</evidence>
<protein>
    <submittedName>
        <fullName evidence="2">Uncharacterized protein</fullName>
    </submittedName>
</protein>
<dbReference type="AlphaFoldDB" id="A0A6A6HB18"/>
<dbReference type="Proteomes" id="UP000800092">
    <property type="component" value="Unassembled WGS sequence"/>
</dbReference>
<gene>
    <name evidence="2" type="ORF">EV356DRAFT_133925</name>
</gene>
<reference evidence="2" key="1">
    <citation type="journal article" date="2020" name="Stud. Mycol.">
        <title>101 Dothideomycetes genomes: a test case for predicting lifestyles and emergence of pathogens.</title>
        <authorList>
            <person name="Haridas S."/>
            <person name="Albert R."/>
            <person name="Binder M."/>
            <person name="Bloem J."/>
            <person name="Labutti K."/>
            <person name="Salamov A."/>
            <person name="Andreopoulos B."/>
            <person name="Baker S."/>
            <person name="Barry K."/>
            <person name="Bills G."/>
            <person name="Bluhm B."/>
            <person name="Cannon C."/>
            <person name="Castanera R."/>
            <person name="Culley D."/>
            <person name="Daum C."/>
            <person name="Ezra D."/>
            <person name="Gonzalez J."/>
            <person name="Henrissat B."/>
            <person name="Kuo A."/>
            <person name="Liang C."/>
            <person name="Lipzen A."/>
            <person name="Lutzoni F."/>
            <person name="Magnuson J."/>
            <person name="Mondo S."/>
            <person name="Nolan M."/>
            <person name="Ohm R."/>
            <person name="Pangilinan J."/>
            <person name="Park H.-J."/>
            <person name="Ramirez L."/>
            <person name="Alfaro M."/>
            <person name="Sun H."/>
            <person name="Tritt A."/>
            <person name="Yoshinaga Y."/>
            <person name="Zwiers L.-H."/>
            <person name="Turgeon B."/>
            <person name="Goodwin S."/>
            <person name="Spatafora J."/>
            <person name="Crous P."/>
            <person name="Grigoriev I."/>
        </authorList>
    </citation>
    <scope>NUCLEOTIDE SEQUENCE</scope>
    <source>
        <strain evidence="2">Tuck. ex Michener</strain>
    </source>
</reference>
<name>A0A6A6HB18_VIRVR</name>
<proteinExistence type="predicted"/>
<accession>A0A6A6HB18</accession>
<keyword evidence="3" id="KW-1185">Reference proteome</keyword>